<keyword evidence="6" id="KW-1185">Reference proteome</keyword>
<dbReference type="Gene3D" id="3.30.360.10">
    <property type="entry name" value="Dihydrodipicolinate Reductase, domain 2"/>
    <property type="match status" value="1"/>
</dbReference>
<dbReference type="InterPro" id="IPR000683">
    <property type="entry name" value="Gfo/Idh/MocA-like_OxRdtase_N"/>
</dbReference>
<comment type="similarity">
    <text evidence="1">Belongs to the Gfo/Idh/MocA family.</text>
</comment>
<dbReference type="GO" id="GO:0016491">
    <property type="term" value="F:oxidoreductase activity"/>
    <property type="evidence" value="ECO:0007669"/>
    <property type="project" value="UniProtKB-KW"/>
</dbReference>
<dbReference type="InterPro" id="IPR055170">
    <property type="entry name" value="GFO_IDH_MocA-like_dom"/>
</dbReference>
<evidence type="ECO:0000313" key="5">
    <source>
        <dbReference type="EMBL" id="MXQ06545.1"/>
    </source>
</evidence>
<dbReference type="AlphaFoldDB" id="A0A7C9IR22"/>
<dbReference type="Pfam" id="PF01408">
    <property type="entry name" value="GFO_IDH_MocA"/>
    <property type="match status" value="1"/>
</dbReference>
<dbReference type="Gene3D" id="3.40.50.720">
    <property type="entry name" value="NAD(P)-binding Rossmann-like Domain"/>
    <property type="match status" value="1"/>
</dbReference>
<dbReference type="Pfam" id="PF22725">
    <property type="entry name" value="GFO_IDH_MocA_C3"/>
    <property type="match status" value="1"/>
</dbReference>
<sequence>MTDPIRWGVLGAAKFAQNYMAPAIHQAGNAVLAGLATSSPDKAAPFAAMAPGLRVFDDYDALLADPDIDAVYVPLPNHLHVEWTLKALAAGKPVLTEKPIALTEDEFDSLIAARDKAGLLAAEAYMILHHPQWHKARDLVANGAIGTLRHVHSIFAYNNAASPGNIRNRPETAGGGIRDIGVYPFGATRFVLGAEPETVDADITWENDVDTIASVRARFGEVRMEALLSMRMHPNQRVEFLGDKGRVILTAPFNAGVYKEASVTLDAGGSEQTWRWPEARQYVLQVEAFGRALRGEEAYPVPLEFSRGTQRMIDMAFASAT</sequence>
<evidence type="ECO:0000256" key="1">
    <source>
        <dbReference type="ARBA" id="ARBA00010928"/>
    </source>
</evidence>
<dbReference type="SUPFAM" id="SSF55347">
    <property type="entry name" value="Glyceraldehyde-3-phosphate dehydrogenase-like, C-terminal domain"/>
    <property type="match status" value="1"/>
</dbReference>
<dbReference type="EMBL" id="WUPT01000001">
    <property type="protein sequence ID" value="MXQ06545.1"/>
    <property type="molecule type" value="Genomic_DNA"/>
</dbReference>
<comment type="caution">
    <text evidence="5">The sequence shown here is derived from an EMBL/GenBank/DDBJ whole genome shotgun (WGS) entry which is preliminary data.</text>
</comment>
<evidence type="ECO:0000313" key="6">
    <source>
        <dbReference type="Proteomes" id="UP000480350"/>
    </source>
</evidence>
<evidence type="ECO:0000259" key="4">
    <source>
        <dbReference type="Pfam" id="PF22725"/>
    </source>
</evidence>
<dbReference type="RefSeq" id="WP_160762477.1">
    <property type="nucleotide sequence ID" value="NZ_WUPT01000001.1"/>
</dbReference>
<reference evidence="5 6" key="1">
    <citation type="submission" date="2019-12" db="EMBL/GenBank/DDBJ databases">
        <authorList>
            <person name="Lee S.D."/>
        </authorList>
    </citation>
    <scope>NUCLEOTIDE SEQUENCE [LARGE SCALE GENOMIC DNA]</scope>
    <source>
        <strain evidence="5 6">GH1-50</strain>
    </source>
</reference>
<reference evidence="5 6" key="2">
    <citation type="submission" date="2020-03" db="EMBL/GenBank/DDBJ databases">
        <title>Kangsaoukella pontilimi gen. nov., sp. nov., a new member of the family Rhodobacteraceae isolated from a tidal mudflat.</title>
        <authorList>
            <person name="Kim I.S."/>
        </authorList>
    </citation>
    <scope>NUCLEOTIDE SEQUENCE [LARGE SCALE GENOMIC DNA]</scope>
    <source>
        <strain evidence="5 6">GH1-50</strain>
    </source>
</reference>
<dbReference type="PANTHER" id="PTHR22604:SF105">
    <property type="entry name" value="TRANS-1,2-DIHYDROBENZENE-1,2-DIOL DEHYDROGENASE"/>
    <property type="match status" value="1"/>
</dbReference>
<gene>
    <name evidence="5" type="ORF">GQ651_01660</name>
</gene>
<dbReference type="PANTHER" id="PTHR22604">
    <property type="entry name" value="OXIDOREDUCTASES"/>
    <property type="match status" value="1"/>
</dbReference>
<accession>A0A7C9IR22</accession>
<evidence type="ECO:0000256" key="2">
    <source>
        <dbReference type="ARBA" id="ARBA00023002"/>
    </source>
</evidence>
<name>A0A7C9IR22_9RHOB</name>
<dbReference type="SUPFAM" id="SSF51735">
    <property type="entry name" value="NAD(P)-binding Rossmann-fold domains"/>
    <property type="match status" value="1"/>
</dbReference>
<feature type="domain" description="Gfo/Idh/MocA-like oxidoreductase N-terminal" evidence="3">
    <location>
        <begin position="5"/>
        <end position="121"/>
    </location>
</feature>
<dbReference type="InterPro" id="IPR050984">
    <property type="entry name" value="Gfo/Idh/MocA_domain"/>
</dbReference>
<dbReference type="GO" id="GO:0000166">
    <property type="term" value="F:nucleotide binding"/>
    <property type="evidence" value="ECO:0007669"/>
    <property type="project" value="InterPro"/>
</dbReference>
<evidence type="ECO:0000259" key="3">
    <source>
        <dbReference type="Pfam" id="PF01408"/>
    </source>
</evidence>
<feature type="domain" description="GFO/IDH/MocA-like oxidoreductase" evidence="4">
    <location>
        <begin position="134"/>
        <end position="247"/>
    </location>
</feature>
<dbReference type="Proteomes" id="UP000480350">
    <property type="component" value="Unassembled WGS sequence"/>
</dbReference>
<protein>
    <submittedName>
        <fullName evidence="5">Gfo/Idh/MocA family oxidoreductase</fullName>
    </submittedName>
</protein>
<proteinExistence type="inferred from homology"/>
<organism evidence="5 6">
    <name type="scientific">Kangsaoukella pontilimi</name>
    <dbReference type="NCBI Taxonomy" id="2691042"/>
    <lineage>
        <taxon>Bacteria</taxon>
        <taxon>Pseudomonadati</taxon>
        <taxon>Pseudomonadota</taxon>
        <taxon>Alphaproteobacteria</taxon>
        <taxon>Rhodobacterales</taxon>
        <taxon>Paracoccaceae</taxon>
        <taxon>Kangsaoukella</taxon>
    </lineage>
</organism>
<dbReference type="InterPro" id="IPR036291">
    <property type="entry name" value="NAD(P)-bd_dom_sf"/>
</dbReference>
<keyword evidence="2" id="KW-0560">Oxidoreductase</keyword>